<evidence type="ECO:0000256" key="1">
    <source>
        <dbReference type="ARBA" id="ARBA00022737"/>
    </source>
</evidence>
<dbReference type="GeneID" id="108253622"/>
<protein>
    <submittedName>
        <fullName evidence="3">Dynein regulatory complex subunit 5-like</fullName>
    </submittedName>
</protein>
<dbReference type="PANTHER" id="PTHR24111">
    <property type="entry name" value="LEUCINE-RICH REPEAT-CONTAINING PROTEIN 34"/>
    <property type="match status" value="1"/>
</dbReference>
<organism evidence="2 3">
    <name type="scientific">Diaphorina citri</name>
    <name type="common">Asian citrus psyllid</name>
    <dbReference type="NCBI Taxonomy" id="121845"/>
    <lineage>
        <taxon>Eukaryota</taxon>
        <taxon>Metazoa</taxon>
        <taxon>Ecdysozoa</taxon>
        <taxon>Arthropoda</taxon>
        <taxon>Hexapoda</taxon>
        <taxon>Insecta</taxon>
        <taxon>Pterygota</taxon>
        <taxon>Neoptera</taxon>
        <taxon>Paraneoptera</taxon>
        <taxon>Hemiptera</taxon>
        <taxon>Sternorrhyncha</taxon>
        <taxon>Psylloidea</taxon>
        <taxon>Psyllidae</taxon>
        <taxon>Diaphorininae</taxon>
        <taxon>Diaphorina</taxon>
    </lineage>
</organism>
<keyword evidence="1" id="KW-0677">Repeat</keyword>
<dbReference type="PANTHER" id="PTHR24111:SF0">
    <property type="entry name" value="LEUCINE-RICH REPEAT-CONTAINING PROTEIN"/>
    <property type="match status" value="1"/>
</dbReference>
<dbReference type="PaxDb" id="121845-A0A1S4EMQ0"/>
<dbReference type="SMART" id="SM00368">
    <property type="entry name" value="LRR_RI"/>
    <property type="match status" value="5"/>
</dbReference>
<dbReference type="Proteomes" id="UP000079169">
    <property type="component" value="Unplaced"/>
</dbReference>
<dbReference type="InterPro" id="IPR052201">
    <property type="entry name" value="LRR-containing_regulator"/>
</dbReference>
<gene>
    <name evidence="3" type="primary">LOC108253622</name>
</gene>
<reference evidence="3" key="1">
    <citation type="submission" date="2025-08" db="UniProtKB">
        <authorList>
            <consortium name="RefSeq"/>
        </authorList>
    </citation>
    <scope>IDENTIFICATION</scope>
</reference>
<name>A0A1S4EMQ0_DIACI</name>
<evidence type="ECO:0000313" key="3">
    <source>
        <dbReference type="RefSeq" id="XP_017303444.1"/>
    </source>
</evidence>
<proteinExistence type="predicted"/>
<dbReference type="RefSeq" id="XP_017303444.1">
    <property type="nucleotide sequence ID" value="XM_017447955.1"/>
</dbReference>
<dbReference type="Pfam" id="PF13516">
    <property type="entry name" value="LRR_6"/>
    <property type="match status" value="4"/>
</dbReference>
<evidence type="ECO:0000313" key="2">
    <source>
        <dbReference type="Proteomes" id="UP000079169"/>
    </source>
</evidence>
<dbReference type="Gene3D" id="3.80.10.10">
    <property type="entry name" value="Ribonuclease Inhibitor"/>
    <property type="match status" value="1"/>
</dbReference>
<dbReference type="OMA" id="MGSESAN"/>
<dbReference type="STRING" id="121845.A0A1S4EMQ0"/>
<accession>A0A1S4EMQ0</accession>
<dbReference type="SUPFAM" id="SSF52047">
    <property type="entry name" value="RNI-like"/>
    <property type="match status" value="1"/>
</dbReference>
<dbReference type="InterPro" id="IPR001611">
    <property type="entry name" value="Leu-rich_rpt"/>
</dbReference>
<dbReference type="InterPro" id="IPR032675">
    <property type="entry name" value="LRR_dom_sf"/>
</dbReference>
<keyword evidence="2" id="KW-1185">Reference proteome</keyword>
<dbReference type="AlphaFoldDB" id="A0A1S4EMQ0"/>
<sequence>MVNAEELHITYGAKQCGLEFEWYKFQVTEKDIYVLSQCVADLPRLRILKVHRCRITDEMCEDLWSTLTYYVPLEELHFNHCALGDVSAIEIATIVIAENNLTHLDLTDNQIGTVGAQEIASSLLHPKCRLIYLSLKLNEIQDGGAREIALSLEKNTTLVQLCLAGCSFGPATFVQFGETLKVNSTLQAVDLSNNTIDMVRNKMNRSPEKSLAPSSVLWP</sequence>
<dbReference type="KEGG" id="dci:108253622"/>